<comment type="similarity">
    <text evidence="1">Belongs to the transferase hexapeptide repeat family.</text>
</comment>
<dbReference type="PANTHER" id="PTHR23416">
    <property type="entry name" value="SIALIC ACID SYNTHASE-RELATED"/>
    <property type="match status" value="1"/>
</dbReference>
<dbReference type="InterPro" id="IPR011004">
    <property type="entry name" value="Trimer_LpxA-like_sf"/>
</dbReference>
<evidence type="ECO:0000313" key="3">
    <source>
        <dbReference type="EMBL" id="MBB5179387.1"/>
    </source>
</evidence>
<evidence type="ECO:0000313" key="4">
    <source>
        <dbReference type="Proteomes" id="UP000525923"/>
    </source>
</evidence>
<dbReference type="PANTHER" id="PTHR23416:SF23">
    <property type="entry name" value="ACETYLTRANSFERASE C18B11.09C-RELATED"/>
    <property type="match status" value="1"/>
</dbReference>
<keyword evidence="4" id="KW-1185">Reference proteome</keyword>
<dbReference type="Gene3D" id="2.160.10.10">
    <property type="entry name" value="Hexapeptide repeat proteins"/>
    <property type="match status" value="1"/>
</dbReference>
<dbReference type="Proteomes" id="UP000525923">
    <property type="component" value="Unassembled WGS sequence"/>
</dbReference>
<proteinExistence type="inferred from homology"/>
<dbReference type="EMBL" id="JACHHE010000002">
    <property type="protein sequence ID" value="MBB5179387.1"/>
    <property type="molecule type" value="Genomic_DNA"/>
</dbReference>
<evidence type="ECO:0000256" key="2">
    <source>
        <dbReference type="ARBA" id="ARBA00022679"/>
    </source>
</evidence>
<protein>
    <submittedName>
        <fullName evidence="3">Acetyltransferase-like isoleucine patch superfamily enzyme</fullName>
    </submittedName>
</protein>
<dbReference type="Pfam" id="PF14602">
    <property type="entry name" value="Hexapep_2"/>
    <property type="match status" value="1"/>
</dbReference>
<evidence type="ECO:0000256" key="1">
    <source>
        <dbReference type="ARBA" id="ARBA00007274"/>
    </source>
</evidence>
<name>A0A7W8CSG9_9BACL</name>
<dbReference type="InterPro" id="IPR001451">
    <property type="entry name" value="Hexapep"/>
</dbReference>
<accession>A0A7W8CSG9</accession>
<sequence length="177" mass="19661">MYKKIKAKVLKKVNKKKYRDYIYNYNVNYLKSLGVKIGNDCRIESLNFGSEPYLITIGDHVTVGANVQFVSHDGGVWIFREEYPNIDVLAPIKIGNNVFLGINSIIMPGVTVGDNCIIAAGSIVTKNVQSNTIVGGSPAKFLKTVEEYKEKVLENSVNTKGLSYQDKKSLLEGIFYG</sequence>
<dbReference type="RefSeq" id="WP_183736429.1">
    <property type="nucleotide sequence ID" value="NZ_JACHHE010000002.1"/>
</dbReference>
<organism evidence="3 4">
    <name type="scientific">Planococcus koreensis</name>
    <dbReference type="NCBI Taxonomy" id="112331"/>
    <lineage>
        <taxon>Bacteria</taxon>
        <taxon>Bacillati</taxon>
        <taxon>Bacillota</taxon>
        <taxon>Bacilli</taxon>
        <taxon>Bacillales</taxon>
        <taxon>Caryophanaceae</taxon>
        <taxon>Planococcus</taxon>
    </lineage>
</organism>
<reference evidence="3 4" key="1">
    <citation type="submission" date="2020-08" db="EMBL/GenBank/DDBJ databases">
        <title>Genomic Encyclopedia of Type Strains, Phase IV (KMG-IV): sequencing the most valuable type-strain genomes for metagenomic binning, comparative biology and taxonomic classification.</title>
        <authorList>
            <person name="Goeker M."/>
        </authorList>
    </citation>
    <scope>NUCLEOTIDE SEQUENCE [LARGE SCALE GENOMIC DNA]</scope>
    <source>
        <strain evidence="3 4">DSM 15895</strain>
    </source>
</reference>
<comment type="caution">
    <text evidence="3">The sequence shown here is derived from an EMBL/GenBank/DDBJ whole genome shotgun (WGS) entry which is preliminary data.</text>
</comment>
<gene>
    <name evidence="3" type="ORF">HNQ44_000811</name>
</gene>
<dbReference type="SUPFAM" id="SSF51161">
    <property type="entry name" value="Trimeric LpxA-like enzymes"/>
    <property type="match status" value="1"/>
</dbReference>
<dbReference type="CDD" id="cd04647">
    <property type="entry name" value="LbH_MAT_like"/>
    <property type="match status" value="1"/>
</dbReference>
<dbReference type="GO" id="GO:0008374">
    <property type="term" value="F:O-acyltransferase activity"/>
    <property type="evidence" value="ECO:0007669"/>
    <property type="project" value="TreeGrafter"/>
</dbReference>
<dbReference type="InterPro" id="IPR051159">
    <property type="entry name" value="Hexapeptide_acetyltransf"/>
</dbReference>
<keyword evidence="2 3" id="KW-0808">Transferase</keyword>
<dbReference type="AlphaFoldDB" id="A0A7W8CSG9"/>